<dbReference type="Pfam" id="PF00909">
    <property type="entry name" value="Ammonium_transp"/>
    <property type="match status" value="1"/>
</dbReference>
<dbReference type="AlphaFoldDB" id="A0AAD8A5D3"/>
<feature type="domain" description="Ammonium transporter AmtB-like" evidence="9">
    <location>
        <begin position="1"/>
        <end position="387"/>
    </location>
</feature>
<dbReference type="PANTHER" id="PTHR11730:SF6">
    <property type="entry name" value="AMMONIUM TRANSPORTER"/>
    <property type="match status" value="1"/>
</dbReference>
<evidence type="ECO:0000256" key="1">
    <source>
        <dbReference type="ARBA" id="ARBA00004141"/>
    </source>
</evidence>
<dbReference type="Gene3D" id="1.10.3430.10">
    <property type="entry name" value="Ammonium transporter AmtB like domains"/>
    <property type="match status" value="1"/>
</dbReference>
<evidence type="ECO:0000256" key="7">
    <source>
        <dbReference type="ARBA" id="ARBA00023177"/>
    </source>
</evidence>
<feature type="transmembrane region" description="Helical" evidence="8">
    <location>
        <begin position="301"/>
        <end position="319"/>
    </location>
</feature>
<feature type="transmembrane region" description="Helical" evidence="8">
    <location>
        <begin position="137"/>
        <end position="156"/>
    </location>
</feature>
<evidence type="ECO:0000256" key="3">
    <source>
        <dbReference type="ARBA" id="ARBA00022448"/>
    </source>
</evidence>
<comment type="caution">
    <text evidence="10">The sequence shown here is derived from an EMBL/GenBank/DDBJ whole genome shotgun (WGS) entry which is preliminary data.</text>
</comment>
<dbReference type="GO" id="GO:0097272">
    <property type="term" value="P:ammonium homeostasis"/>
    <property type="evidence" value="ECO:0007669"/>
    <property type="project" value="TreeGrafter"/>
</dbReference>
<keyword evidence="6 8" id="KW-0472">Membrane</keyword>
<feature type="transmembrane region" description="Helical" evidence="8">
    <location>
        <begin position="95"/>
        <end position="117"/>
    </location>
</feature>
<dbReference type="GO" id="GO:0008519">
    <property type="term" value="F:ammonium channel activity"/>
    <property type="evidence" value="ECO:0007669"/>
    <property type="project" value="InterPro"/>
</dbReference>
<keyword evidence="4 8" id="KW-0812">Transmembrane</keyword>
<reference evidence="10" key="1">
    <citation type="journal article" date="2023" name="IScience">
        <title>Live-bearing cockroach genome reveals convergent evolutionary mechanisms linked to viviparity in insects and beyond.</title>
        <authorList>
            <person name="Fouks B."/>
            <person name="Harrison M.C."/>
            <person name="Mikhailova A.A."/>
            <person name="Marchal E."/>
            <person name="English S."/>
            <person name="Carruthers M."/>
            <person name="Jennings E.C."/>
            <person name="Chiamaka E.L."/>
            <person name="Frigard R.A."/>
            <person name="Pippel M."/>
            <person name="Attardo G.M."/>
            <person name="Benoit J.B."/>
            <person name="Bornberg-Bauer E."/>
            <person name="Tobe S.S."/>
        </authorList>
    </citation>
    <scope>NUCLEOTIDE SEQUENCE</scope>
    <source>
        <strain evidence="10">Stay&amp;Tobe</strain>
    </source>
</reference>
<feature type="transmembrane region" description="Helical" evidence="8">
    <location>
        <begin position="244"/>
        <end position="266"/>
    </location>
</feature>
<feature type="transmembrane region" description="Helical" evidence="8">
    <location>
        <begin position="339"/>
        <end position="360"/>
    </location>
</feature>
<evidence type="ECO:0000256" key="5">
    <source>
        <dbReference type="ARBA" id="ARBA00022989"/>
    </source>
</evidence>
<dbReference type="Proteomes" id="UP001233999">
    <property type="component" value="Unassembled WGS sequence"/>
</dbReference>
<protein>
    <recommendedName>
        <fullName evidence="9">Ammonium transporter AmtB-like domain-containing protein</fullName>
    </recommendedName>
</protein>
<dbReference type="EMBL" id="JASPKZ010003842">
    <property type="protein sequence ID" value="KAJ9592291.1"/>
    <property type="molecule type" value="Genomic_DNA"/>
</dbReference>
<keyword evidence="3" id="KW-0813">Transport</keyword>
<keyword evidence="7" id="KW-0924">Ammonia transport</keyword>
<evidence type="ECO:0000313" key="11">
    <source>
        <dbReference type="Proteomes" id="UP001233999"/>
    </source>
</evidence>
<comment type="similarity">
    <text evidence="2">Belongs to the ammonia transporter channel (TC 1.A.11.2) family.</text>
</comment>
<organism evidence="10 11">
    <name type="scientific">Diploptera punctata</name>
    <name type="common">Pacific beetle cockroach</name>
    <dbReference type="NCBI Taxonomy" id="6984"/>
    <lineage>
        <taxon>Eukaryota</taxon>
        <taxon>Metazoa</taxon>
        <taxon>Ecdysozoa</taxon>
        <taxon>Arthropoda</taxon>
        <taxon>Hexapoda</taxon>
        <taxon>Insecta</taxon>
        <taxon>Pterygota</taxon>
        <taxon>Neoptera</taxon>
        <taxon>Polyneoptera</taxon>
        <taxon>Dictyoptera</taxon>
        <taxon>Blattodea</taxon>
        <taxon>Blaberoidea</taxon>
        <taxon>Blaberidae</taxon>
        <taxon>Diplopterinae</taxon>
        <taxon>Diploptera</taxon>
    </lineage>
</organism>
<gene>
    <name evidence="10" type="ORF">L9F63_001187</name>
</gene>
<keyword evidence="5 8" id="KW-1133">Transmembrane helix</keyword>
<evidence type="ECO:0000313" key="10">
    <source>
        <dbReference type="EMBL" id="KAJ9592291.1"/>
    </source>
</evidence>
<dbReference type="InterPro" id="IPR029020">
    <property type="entry name" value="Ammonium/urea_transptr"/>
</dbReference>
<feature type="transmembrane region" description="Helical" evidence="8">
    <location>
        <begin position="211"/>
        <end position="232"/>
    </location>
</feature>
<feature type="transmembrane region" description="Helical" evidence="8">
    <location>
        <begin position="177"/>
        <end position="199"/>
    </location>
</feature>
<dbReference type="GO" id="GO:0005886">
    <property type="term" value="C:plasma membrane"/>
    <property type="evidence" value="ECO:0007669"/>
    <property type="project" value="TreeGrafter"/>
</dbReference>
<evidence type="ECO:0000256" key="8">
    <source>
        <dbReference type="SAM" id="Phobius"/>
    </source>
</evidence>
<feature type="non-terminal residue" evidence="10">
    <location>
        <position position="420"/>
    </location>
</feature>
<evidence type="ECO:0000256" key="2">
    <source>
        <dbReference type="ARBA" id="ARBA00005887"/>
    </source>
</evidence>
<proteinExistence type="inferred from homology"/>
<reference evidence="10" key="2">
    <citation type="submission" date="2023-05" db="EMBL/GenBank/DDBJ databases">
        <authorList>
            <person name="Fouks B."/>
        </authorList>
    </citation>
    <scope>NUCLEOTIDE SEQUENCE</scope>
    <source>
        <strain evidence="10">Stay&amp;Tobe</strain>
        <tissue evidence="10">Testes</tissue>
    </source>
</reference>
<dbReference type="PANTHER" id="PTHR11730">
    <property type="entry name" value="AMMONIUM TRANSPORTER"/>
    <property type="match status" value="1"/>
</dbReference>
<evidence type="ECO:0000256" key="6">
    <source>
        <dbReference type="ARBA" id="ARBA00023136"/>
    </source>
</evidence>
<keyword evidence="11" id="KW-1185">Reference proteome</keyword>
<feature type="transmembrane region" description="Helical" evidence="8">
    <location>
        <begin position="272"/>
        <end position="294"/>
    </location>
</feature>
<accession>A0AAD8A5D3</accession>
<dbReference type="SUPFAM" id="SSF111352">
    <property type="entry name" value="Ammonium transporter"/>
    <property type="match status" value="1"/>
</dbReference>
<evidence type="ECO:0000256" key="4">
    <source>
        <dbReference type="ARBA" id="ARBA00022692"/>
    </source>
</evidence>
<sequence length="420" mass="45097">MQCGFACLEAGSVRSKNTTNIIMKNIMDIFISSVAYWLVGYALAHGNGSSVVGLTYWAGIGLPADKRAHWFFHCIFAATAATIISGAVCERCNYVAYIAYSAIISGVVYPLATHWVWDDEGWLTNLGYEDYSGDGPVHLLAGVCSFFGALFIGPRIGKFGFKKNHQYGKEELVGHSVPLVGIGGLILIAGFLAFNAAALGQMTKADSEDTIAQVIINTILGGSGASISMLAISKLGLIGQPTWSFAHTLNSGLSGMVSVCAAANLFPMWGSMLSGIFMAPIYLALHNLMLIWRIDDPLDTVAVHFGGGLWGLISASFFAEGGIVYGANYISGMRLVYRMIGAVAIIAWASVGSCILFGTLSICGKLRVSEEEEIKGLDIAMHNEPGYPIEGWTQLPILSSNDFEDEDLLTKQTTWKIEKL</sequence>
<evidence type="ECO:0000259" key="9">
    <source>
        <dbReference type="Pfam" id="PF00909"/>
    </source>
</evidence>
<comment type="subcellular location">
    <subcellularLocation>
        <location evidence="1">Membrane</location>
        <topology evidence="1">Multi-pass membrane protein</topology>
    </subcellularLocation>
</comment>
<feature type="transmembrane region" description="Helical" evidence="8">
    <location>
        <begin position="70"/>
        <end position="88"/>
    </location>
</feature>
<dbReference type="InterPro" id="IPR024041">
    <property type="entry name" value="NH4_transpt_AmtB-like_dom"/>
</dbReference>
<name>A0AAD8A5D3_DIPPU</name>